<evidence type="ECO:0000256" key="1">
    <source>
        <dbReference type="SAM" id="MobiDB-lite"/>
    </source>
</evidence>
<dbReference type="EMBL" id="JBJJXI010000134">
    <property type="protein sequence ID" value="KAL3388384.1"/>
    <property type="molecule type" value="Genomic_DNA"/>
</dbReference>
<proteinExistence type="predicted"/>
<feature type="compositionally biased region" description="Basic and acidic residues" evidence="1">
    <location>
        <begin position="99"/>
        <end position="112"/>
    </location>
</feature>
<reference evidence="2 3" key="1">
    <citation type="journal article" date="2024" name="bioRxiv">
        <title>A reference genome for Trichogramma kaykai: A tiny desert-dwelling parasitoid wasp with competing sex-ratio distorters.</title>
        <authorList>
            <person name="Culotta J."/>
            <person name="Lindsey A.R."/>
        </authorList>
    </citation>
    <scope>NUCLEOTIDE SEQUENCE [LARGE SCALE GENOMIC DNA]</scope>
    <source>
        <strain evidence="2 3">KSX58</strain>
    </source>
</reference>
<organism evidence="2 3">
    <name type="scientific">Trichogramma kaykai</name>
    <dbReference type="NCBI Taxonomy" id="54128"/>
    <lineage>
        <taxon>Eukaryota</taxon>
        <taxon>Metazoa</taxon>
        <taxon>Ecdysozoa</taxon>
        <taxon>Arthropoda</taxon>
        <taxon>Hexapoda</taxon>
        <taxon>Insecta</taxon>
        <taxon>Pterygota</taxon>
        <taxon>Neoptera</taxon>
        <taxon>Endopterygota</taxon>
        <taxon>Hymenoptera</taxon>
        <taxon>Apocrita</taxon>
        <taxon>Proctotrupomorpha</taxon>
        <taxon>Chalcidoidea</taxon>
        <taxon>Trichogrammatidae</taxon>
        <taxon>Trichogramma</taxon>
    </lineage>
</organism>
<feature type="region of interest" description="Disordered" evidence="1">
    <location>
        <begin position="47"/>
        <end position="114"/>
    </location>
</feature>
<accession>A0ABD2W6F6</accession>
<dbReference type="AlphaFoldDB" id="A0ABD2W6F6"/>
<gene>
    <name evidence="2" type="ORF">TKK_016613</name>
</gene>
<comment type="caution">
    <text evidence="2">The sequence shown here is derived from an EMBL/GenBank/DDBJ whole genome shotgun (WGS) entry which is preliminary data.</text>
</comment>
<keyword evidence="3" id="KW-1185">Reference proteome</keyword>
<evidence type="ECO:0000313" key="2">
    <source>
        <dbReference type="EMBL" id="KAL3388384.1"/>
    </source>
</evidence>
<protein>
    <submittedName>
        <fullName evidence="2">Uncharacterized protein</fullName>
    </submittedName>
</protein>
<name>A0ABD2W6F6_9HYME</name>
<sequence>MLTISRCWLKEAAGERLKRSDTDIIRDWVAEQGLELSKTKTKMVMLKDAGKDTSGKKVAAGGDGQYNKRVQGRNPSQGNPPGKTRPPLTSGQLLQPPRHLSDKSSDEQRDVTSGDLGEAEMRLRGAQALCLYSSNLLTCCPHILGLSTSLAT</sequence>
<evidence type="ECO:0000313" key="3">
    <source>
        <dbReference type="Proteomes" id="UP001627154"/>
    </source>
</evidence>
<dbReference type="Proteomes" id="UP001627154">
    <property type="component" value="Unassembled WGS sequence"/>
</dbReference>